<reference evidence="9" key="1">
    <citation type="submission" date="2017-03" db="EMBL/GenBank/DDBJ databases">
        <title>Genomes of endolithic fungi from Antarctica.</title>
        <authorList>
            <person name="Coleine C."/>
            <person name="Masonjones S."/>
            <person name="Stajich J.E."/>
        </authorList>
    </citation>
    <scope>NUCLEOTIDE SEQUENCE [LARGE SCALE GENOMIC DNA]</scope>
    <source>
        <strain evidence="9">CCFEE 5527</strain>
    </source>
</reference>
<organism evidence="8 9">
    <name type="scientific">Cryoendolithus antarcticus</name>
    <dbReference type="NCBI Taxonomy" id="1507870"/>
    <lineage>
        <taxon>Eukaryota</taxon>
        <taxon>Fungi</taxon>
        <taxon>Dikarya</taxon>
        <taxon>Ascomycota</taxon>
        <taxon>Pezizomycotina</taxon>
        <taxon>Dothideomycetes</taxon>
        <taxon>Dothideomycetidae</taxon>
        <taxon>Cladosporiales</taxon>
        <taxon>Cladosporiaceae</taxon>
        <taxon>Cryoendolithus</taxon>
    </lineage>
</organism>
<evidence type="ECO:0000313" key="8">
    <source>
        <dbReference type="EMBL" id="OQN95668.1"/>
    </source>
</evidence>
<dbReference type="AlphaFoldDB" id="A0A1V8S8X4"/>
<dbReference type="InterPro" id="IPR045054">
    <property type="entry name" value="P4HA-like"/>
</dbReference>
<dbReference type="SMART" id="SM00702">
    <property type="entry name" value="P4Hc"/>
    <property type="match status" value="1"/>
</dbReference>
<evidence type="ECO:0000256" key="3">
    <source>
        <dbReference type="ARBA" id="ARBA00022964"/>
    </source>
</evidence>
<dbReference type="GO" id="GO:0005783">
    <property type="term" value="C:endoplasmic reticulum"/>
    <property type="evidence" value="ECO:0007669"/>
    <property type="project" value="TreeGrafter"/>
</dbReference>
<gene>
    <name evidence="8" type="ORF">B0A48_18192</name>
</gene>
<dbReference type="Proteomes" id="UP000192596">
    <property type="component" value="Unassembled WGS sequence"/>
</dbReference>
<dbReference type="PROSITE" id="PS51471">
    <property type="entry name" value="FE2OG_OXY"/>
    <property type="match status" value="1"/>
</dbReference>
<dbReference type="FunFam" id="2.60.120.620:FF:000021">
    <property type="entry name" value="WGS project CABT00000000 data, contig 2.8"/>
    <property type="match status" value="1"/>
</dbReference>
<dbReference type="PANTHER" id="PTHR10869:SF236">
    <property type="entry name" value="PROLYL 4-HYDROXYLASE ALPHA SUBUNIT DOMAIN-CONTAINING PROTEIN"/>
    <property type="match status" value="1"/>
</dbReference>
<evidence type="ECO:0000256" key="2">
    <source>
        <dbReference type="ARBA" id="ARBA00022723"/>
    </source>
</evidence>
<comment type="cofactor">
    <cofactor evidence="1">
        <name>L-ascorbate</name>
        <dbReference type="ChEBI" id="CHEBI:38290"/>
    </cofactor>
</comment>
<dbReference type="GO" id="GO:0031418">
    <property type="term" value="F:L-ascorbic acid binding"/>
    <property type="evidence" value="ECO:0007669"/>
    <property type="project" value="InterPro"/>
</dbReference>
<proteinExistence type="predicted"/>
<keyword evidence="9" id="KW-1185">Reference proteome</keyword>
<keyword evidence="5" id="KW-0408">Iron</keyword>
<dbReference type="InParanoid" id="A0A1V8S8X4"/>
<evidence type="ECO:0000259" key="7">
    <source>
        <dbReference type="PROSITE" id="PS51471"/>
    </source>
</evidence>
<dbReference type="EMBL" id="NAJO01000082">
    <property type="protein sequence ID" value="OQN95668.1"/>
    <property type="molecule type" value="Genomic_DNA"/>
</dbReference>
<dbReference type="InterPro" id="IPR006620">
    <property type="entry name" value="Pro_4_hyd_alph"/>
</dbReference>
<evidence type="ECO:0000313" key="9">
    <source>
        <dbReference type="Proteomes" id="UP000192596"/>
    </source>
</evidence>
<name>A0A1V8S8X4_9PEZI</name>
<dbReference type="OrthoDB" id="69177at2759"/>
<dbReference type="Pfam" id="PF13640">
    <property type="entry name" value="2OG-FeII_Oxy_3"/>
    <property type="match status" value="1"/>
</dbReference>
<comment type="caution">
    <text evidence="8">The sequence shown here is derived from an EMBL/GenBank/DDBJ whole genome shotgun (WGS) entry which is preliminary data.</text>
</comment>
<keyword evidence="4" id="KW-0560">Oxidoreductase</keyword>
<feature type="domain" description="Fe2OG dioxygenase" evidence="7">
    <location>
        <begin position="134"/>
        <end position="252"/>
    </location>
</feature>
<dbReference type="InterPro" id="IPR044862">
    <property type="entry name" value="Pro_4_hyd_alph_FE2OG_OXY"/>
</dbReference>
<dbReference type="GO" id="GO:0005506">
    <property type="term" value="F:iron ion binding"/>
    <property type="evidence" value="ECO:0007669"/>
    <property type="project" value="InterPro"/>
</dbReference>
<dbReference type="PANTHER" id="PTHR10869">
    <property type="entry name" value="PROLYL 4-HYDROXYLASE ALPHA SUBUNIT"/>
    <property type="match status" value="1"/>
</dbReference>
<keyword evidence="2" id="KW-0479">Metal-binding</keyword>
<evidence type="ECO:0000256" key="4">
    <source>
        <dbReference type="ARBA" id="ARBA00023002"/>
    </source>
</evidence>
<evidence type="ECO:0000256" key="6">
    <source>
        <dbReference type="SAM" id="MobiDB-lite"/>
    </source>
</evidence>
<dbReference type="InterPro" id="IPR005123">
    <property type="entry name" value="Oxoglu/Fe-dep_dioxygenase_dom"/>
</dbReference>
<evidence type="ECO:0000256" key="1">
    <source>
        <dbReference type="ARBA" id="ARBA00001961"/>
    </source>
</evidence>
<dbReference type="Gene3D" id="2.60.120.620">
    <property type="entry name" value="q2cbj1_9rhob like domain"/>
    <property type="match status" value="1"/>
</dbReference>
<dbReference type="GO" id="GO:0004656">
    <property type="term" value="F:procollagen-proline 4-dioxygenase activity"/>
    <property type="evidence" value="ECO:0007669"/>
    <property type="project" value="TreeGrafter"/>
</dbReference>
<feature type="region of interest" description="Disordered" evidence="6">
    <location>
        <begin position="1"/>
        <end position="25"/>
    </location>
</feature>
<protein>
    <recommendedName>
        <fullName evidence="7">Fe2OG dioxygenase domain-containing protein</fullName>
    </recommendedName>
</protein>
<accession>A0A1V8S8X4</accession>
<sequence>MAPKSKSKSSTATAKINGAQAAEAVPPQWPSLTPVLTAEDLTLETLLPDQIVTVSNLMTPTLCAKYVNFLRSLPLTTTPTTPQKGHAVRVNDRYQVQDPSFAAALWEQTALKDLLIRHRENTGSSDAWGGEVLGLNPNIRIYRYAPGHFFGAHYDDFNNVQFTDPSEPAKPWIPAVTTWTLLLYLSNCEGGETVFYPEPTSKRAPTPKPVSVAPEMGMALLHRHGKECMLHEGKEVTGGEKWVIRSDLCVRR</sequence>
<keyword evidence="3" id="KW-0223">Dioxygenase</keyword>
<evidence type="ECO:0000256" key="5">
    <source>
        <dbReference type="ARBA" id="ARBA00023004"/>
    </source>
</evidence>